<gene>
    <name evidence="4" type="ORF">FGK64_10480</name>
</gene>
<dbReference type="PROSITE" id="PS50977">
    <property type="entry name" value="HTH_TETR_2"/>
    <property type="match status" value="1"/>
</dbReference>
<evidence type="ECO:0000313" key="4">
    <source>
        <dbReference type="EMBL" id="TMV13183.1"/>
    </source>
</evidence>
<dbReference type="Pfam" id="PF00440">
    <property type="entry name" value="TetR_N"/>
    <property type="match status" value="1"/>
</dbReference>
<dbReference type="Proteomes" id="UP001191082">
    <property type="component" value="Unassembled WGS sequence"/>
</dbReference>
<accession>A0ABY2X9X7</accession>
<evidence type="ECO:0000259" key="3">
    <source>
        <dbReference type="PROSITE" id="PS50977"/>
    </source>
</evidence>
<protein>
    <submittedName>
        <fullName evidence="4">TetR/AcrR family transcriptional regulator</fullName>
    </submittedName>
</protein>
<feature type="domain" description="HTH tetR-type" evidence="3">
    <location>
        <begin position="30"/>
        <end position="90"/>
    </location>
</feature>
<dbReference type="Gene3D" id="1.10.357.10">
    <property type="entry name" value="Tetracycline Repressor, domain 2"/>
    <property type="match status" value="1"/>
</dbReference>
<dbReference type="InterPro" id="IPR001647">
    <property type="entry name" value="HTH_TetR"/>
</dbReference>
<evidence type="ECO:0000256" key="2">
    <source>
        <dbReference type="PROSITE-ProRule" id="PRU00335"/>
    </source>
</evidence>
<keyword evidence="5" id="KW-1185">Reference proteome</keyword>
<evidence type="ECO:0000256" key="1">
    <source>
        <dbReference type="ARBA" id="ARBA00023125"/>
    </source>
</evidence>
<keyword evidence="1 2" id="KW-0238">DNA-binding</keyword>
<organism evidence="4 5">
    <name type="scientific">Arenibacterium halophilum</name>
    <dbReference type="NCBI Taxonomy" id="2583821"/>
    <lineage>
        <taxon>Bacteria</taxon>
        <taxon>Pseudomonadati</taxon>
        <taxon>Pseudomonadota</taxon>
        <taxon>Alphaproteobacteria</taxon>
        <taxon>Rhodobacterales</taxon>
        <taxon>Paracoccaceae</taxon>
        <taxon>Arenibacterium</taxon>
    </lineage>
</organism>
<evidence type="ECO:0000313" key="5">
    <source>
        <dbReference type="Proteomes" id="UP001191082"/>
    </source>
</evidence>
<name>A0ABY2X9X7_9RHOB</name>
<sequence length="220" mass="24728">MQTLDVRASLENLERVEARAPTQEAVDKFARKRIELAKAALETLATLGYANTSLREIAQHSQYSHGVLHYYFSDKLDLITCCVSYYKSICVTRYDDVVVEASSADALLDAFCDRLVETLEREAPLHRLWYDLRAQSLFEDAFHEDISIIDRKLEDMVWRVCNTYCGLAGGHPTLSRASLYAVFDGLFQRALSGYIHGDTGASGQLVKEVRDLLPKLVSAA</sequence>
<dbReference type="PANTHER" id="PTHR43479:SF11">
    <property type="entry name" value="ACREF_ENVCD OPERON REPRESSOR-RELATED"/>
    <property type="match status" value="1"/>
</dbReference>
<dbReference type="InterPro" id="IPR050624">
    <property type="entry name" value="HTH-type_Tx_Regulator"/>
</dbReference>
<dbReference type="InterPro" id="IPR009057">
    <property type="entry name" value="Homeodomain-like_sf"/>
</dbReference>
<dbReference type="RefSeq" id="WP_138863739.1">
    <property type="nucleotide sequence ID" value="NZ_VCPC01000002.1"/>
</dbReference>
<reference evidence="4 5" key="1">
    <citation type="submission" date="2019-05" db="EMBL/GenBank/DDBJ databases">
        <title>Marivita sp. nov. isolated from sea sediment.</title>
        <authorList>
            <person name="Kim W."/>
        </authorList>
    </citation>
    <scope>NUCLEOTIDE SEQUENCE [LARGE SCALE GENOMIC DNA]</scope>
    <source>
        <strain evidence="4 5">CAU 1492</strain>
    </source>
</reference>
<dbReference type="PANTHER" id="PTHR43479">
    <property type="entry name" value="ACREF/ENVCD OPERON REPRESSOR-RELATED"/>
    <property type="match status" value="1"/>
</dbReference>
<proteinExistence type="predicted"/>
<comment type="caution">
    <text evidence="4">The sequence shown here is derived from an EMBL/GenBank/DDBJ whole genome shotgun (WGS) entry which is preliminary data.</text>
</comment>
<dbReference type="EMBL" id="VCPC01000002">
    <property type="protein sequence ID" value="TMV13183.1"/>
    <property type="molecule type" value="Genomic_DNA"/>
</dbReference>
<dbReference type="SUPFAM" id="SSF46689">
    <property type="entry name" value="Homeodomain-like"/>
    <property type="match status" value="1"/>
</dbReference>
<feature type="DNA-binding region" description="H-T-H motif" evidence="2">
    <location>
        <begin position="53"/>
        <end position="72"/>
    </location>
</feature>